<dbReference type="AlphaFoldDB" id="A0AAW2Z3G2"/>
<feature type="chain" id="PRO_5043957651" evidence="1">
    <location>
        <begin position="17"/>
        <end position="136"/>
    </location>
</feature>
<protein>
    <submittedName>
        <fullName evidence="2">Uncharacterized protein</fullName>
    </submittedName>
</protein>
<evidence type="ECO:0000256" key="1">
    <source>
        <dbReference type="SAM" id="SignalP"/>
    </source>
</evidence>
<feature type="non-terminal residue" evidence="2">
    <location>
        <position position="136"/>
    </location>
</feature>
<feature type="signal peptide" evidence="1">
    <location>
        <begin position="1"/>
        <end position="16"/>
    </location>
</feature>
<accession>A0AAW2Z3G2</accession>
<sequence>MRFLVLLTICVAFVLSGPLISEQDLHDNCNTLHLTGNHPYCVIEEGDKTKLTINFVQKPEHDPCYEVTIVRVEHNNKSVSVRSTHSVLGFVELYRQMKHKVNLKVATTLVNRAKKVIGEGGRGKCIPAAQIRRKMA</sequence>
<proteinExistence type="predicted"/>
<name>A0AAW2Z3G2_9EUKA</name>
<dbReference type="Proteomes" id="UP001431209">
    <property type="component" value="Unassembled WGS sequence"/>
</dbReference>
<keyword evidence="1" id="KW-0732">Signal</keyword>
<organism evidence="2 3">
    <name type="scientific">Acrasis kona</name>
    <dbReference type="NCBI Taxonomy" id="1008807"/>
    <lineage>
        <taxon>Eukaryota</taxon>
        <taxon>Discoba</taxon>
        <taxon>Heterolobosea</taxon>
        <taxon>Tetramitia</taxon>
        <taxon>Eutetramitia</taxon>
        <taxon>Acrasidae</taxon>
        <taxon>Acrasis</taxon>
    </lineage>
</organism>
<gene>
    <name evidence="2" type="ORF">AKO1_011882</name>
</gene>
<evidence type="ECO:0000313" key="3">
    <source>
        <dbReference type="Proteomes" id="UP001431209"/>
    </source>
</evidence>
<keyword evidence="3" id="KW-1185">Reference proteome</keyword>
<dbReference type="EMBL" id="JAOPGA020000997">
    <property type="protein sequence ID" value="KAL0483844.1"/>
    <property type="molecule type" value="Genomic_DNA"/>
</dbReference>
<comment type="caution">
    <text evidence="2">The sequence shown here is derived from an EMBL/GenBank/DDBJ whole genome shotgun (WGS) entry which is preliminary data.</text>
</comment>
<evidence type="ECO:0000313" key="2">
    <source>
        <dbReference type="EMBL" id="KAL0483844.1"/>
    </source>
</evidence>
<reference evidence="2 3" key="1">
    <citation type="submission" date="2024-03" db="EMBL/GenBank/DDBJ databases">
        <title>The Acrasis kona genome and developmental transcriptomes reveal deep origins of eukaryotic multicellular pathways.</title>
        <authorList>
            <person name="Sheikh S."/>
            <person name="Fu C.-J."/>
            <person name="Brown M.W."/>
            <person name="Baldauf S.L."/>
        </authorList>
    </citation>
    <scope>NUCLEOTIDE SEQUENCE [LARGE SCALE GENOMIC DNA]</scope>
    <source>
        <strain evidence="2 3">ATCC MYA-3509</strain>
    </source>
</reference>